<accession>A0ABZ2K069</accession>
<dbReference type="EMBL" id="CP089982">
    <property type="protein sequence ID" value="WXA92133.1"/>
    <property type="molecule type" value="Genomic_DNA"/>
</dbReference>
<protein>
    <submittedName>
        <fullName evidence="2">Uncharacterized protein</fullName>
    </submittedName>
</protein>
<gene>
    <name evidence="2" type="ORF">LZC95_37480</name>
</gene>
<name>A0ABZ2K069_9BACT</name>
<feature type="transmembrane region" description="Helical" evidence="1">
    <location>
        <begin position="427"/>
        <end position="445"/>
    </location>
</feature>
<feature type="transmembrane region" description="Helical" evidence="1">
    <location>
        <begin position="132"/>
        <end position="151"/>
    </location>
</feature>
<feature type="transmembrane region" description="Helical" evidence="1">
    <location>
        <begin position="400"/>
        <end position="420"/>
    </location>
</feature>
<feature type="transmembrane region" description="Helical" evidence="1">
    <location>
        <begin position="69"/>
        <end position="88"/>
    </location>
</feature>
<dbReference type="Proteomes" id="UP001379533">
    <property type="component" value="Chromosome"/>
</dbReference>
<keyword evidence="1" id="KW-0812">Transmembrane</keyword>
<dbReference type="RefSeq" id="WP_394842751.1">
    <property type="nucleotide sequence ID" value="NZ_CP089982.1"/>
</dbReference>
<proteinExistence type="predicted"/>
<organism evidence="2 3">
    <name type="scientific">Pendulispora brunnea</name>
    <dbReference type="NCBI Taxonomy" id="2905690"/>
    <lineage>
        <taxon>Bacteria</taxon>
        <taxon>Pseudomonadati</taxon>
        <taxon>Myxococcota</taxon>
        <taxon>Myxococcia</taxon>
        <taxon>Myxococcales</taxon>
        <taxon>Sorangiineae</taxon>
        <taxon>Pendulisporaceae</taxon>
        <taxon>Pendulispora</taxon>
    </lineage>
</organism>
<keyword evidence="3" id="KW-1185">Reference proteome</keyword>
<feature type="transmembrane region" description="Helical" evidence="1">
    <location>
        <begin position="7"/>
        <end position="26"/>
    </location>
</feature>
<feature type="transmembrane region" description="Helical" evidence="1">
    <location>
        <begin position="205"/>
        <end position="222"/>
    </location>
</feature>
<sequence length="474" mass="51499">MPTLPREIGWLLIVVYVFGLVLLMTVGLNEGSFGETPFILVVACGALLVVQFARLVAKRTFQHDSARPMLTLATIALTVFVIATFADARLLLDTEKVPRFIRVTHAGQVVLLASYLPSILRGVPERRLWSEVRFGLFALFLILGGISVMLLSPRPHGGVFDVQTEAARALLHGENPYRSAASPGDPPTVLYASALAFAIARDVRWAPLVTLVVTGFALRYIAHRGMRPSAHLDPITAKAAALAASTIRPRRARATPDFRPASSLPFPGLAEDAPTLMLWLTPKAYFFVEQSYTDMLPVALVALALVAHLRRRPTLTAALLGVALSAKQSLVWLVPLAILLGFGGLQWLTFVLAAALTVTPFAIWDYRSALRVVLDLYGGHPQSTIDGLTPTNWFFHRYGIVPRAAPGLLSAAIVSAVAAWRAPRTRYAFALSAMMTFFVFCVLGRPMFVGSYFFLTALAALTAAVAVGERFHQG</sequence>
<evidence type="ECO:0000313" key="2">
    <source>
        <dbReference type="EMBL" id="WXA92133.1"/>
    </source>
</evidence>
<keyword evidence="1" id="KW-0472">Membrane</keyword>
<feature type="transmembrane region" description="Helical" evidence="1">
    <location>
        <begin position="38"/>
        <end position="57"/>
    </location>
</feature>
<reference evidence="2 3" key="1">
    <citation type="submission" date="2021-12" db="EMBL/GenBank/DDBJ databases">
        <title>Discovery of the Pendulisporaceae a myxobacterial family with distinct sporulation behavior and unique specialized metabolism.</title>
        <authorList>
            <person name="Garcia R."/>
            <person name="Popoff A."/>
            <person name="Bader C.D."/>
            <person name="Loehr J."/>
            <person name="Walesch S."/>
            <person name="Walt C."/>
            <person name="Boldt J."/>
            <person name="Bunk B."/>
            <person name="Haeckl F.J.F.P.J."/>
            <person name="Gunesch A.P."/>
            <person name="Birkelbach J."/>
            <person name="Nuebel U."/>
            <person name="Pietschmann T."/>
            <person name="Bach T."/>
            <person name="Mueller R."/>
        </authorList>
    </citation>
    <scope>NUCLEOTIDE SEQUENCE [LARGE SCALE GENOMIC DNA]</scope>
    <source>
        <strain evidence="2 3">MSr12523</strain>
    </source>
</reference>
<evidence type="ECO:0000313" key="3">
    <source>
        <dbReference type="Proteomes" id="UP001379533"/>
    </source>
</evidence>
<evidence type="ECO:0000256" key="1">
    <source>
        <dbReference type="SAM" id="Phobius"/>
    </source>
</evidence>
<feature type="transmembrane region" description="Helical" evidence="1">
    <location>
        <begin position="100"/>
        <end position="120"/>
    </location>
</feature>
<keyword evidence="1" id="KW-1133">Transmembrane helix</keyword>